<dbReference type="Gene3D" id="3.40.50.20">
    <property type="match status" value="1"/>
</dbReference>
<evidence type="ECO:0000259" key="5">
    <source>
        <dbReference type="PROSITE" id="PS50975"/>
    </source>
</evidence>
<evidence type="ECO:0000256" key="3">
    <source>
        <dbReference type="ARBA" id="ARBA00022840"/>
    </source>
</evidence>
<evidence type="ECO:0000313" key="6">
    <source>
        <dbReference type="EMBL" id="MET3572298.1"/>
    </source>
</evidence>
<dbReference type="Gene3D" id="3.30.1490.20">
    <property type="entry name" value="ATP-grasp fold, A domain"/>
    <property type="match status" value="1"/>
</dbReference>
<dbReference type="InterPro" id="IPR011761">
    <property type="entry name" value="ATP-grasp"/>
</dbReference>
<accession>A0ABV2G1Z1</accession>
<name>A0ABV2G1Z1_9FIRM</name>
<keyword evidence="2 4" id="KW-0547">Nucleotide-binding</keyword>
<comment type="caution">
    <text evidence="6">The sequence shown here is derived from an EMBL/GenBank/DDBJ whole genome shotgun (WGS) entry which is preliminary data.</text>
</comment>
<evidence type="ECO:0000313" key="7">
    <source>
        <dbReference type="Proteomes" id="UP001549200"/>
    </source>
</evidence>
<gene>
    <name evidence="6" type="ORF">ABID13_003955</name>
</gene>
<protein>
    <submittedName>
        <fullName evidence="6">Biotin carboxylase</fullName>
    </submittedName>
</protein>
<dbReference type="RefSeq" id="WP_195415402.1">
    <property type="nucleotide sequence ID" value="NZ_JADMXC010000003.1"/>
</dbReference>
<dbReference type="InterPro" id="IPR013815">
    <property type="entry name" value="ATP_grasp_subdomain_1"/>
</dbReference>
<keyword evidence="3 4" id="KW-0067">ATP-binding</keyword>
<sequence length="418" mass="46941">MRKLGGNVYMKAFVLAGGLPQITLIKELKKRNIATVLGDGSENALARPYADQFCQVNIFDIEAVRNIAVQEGVDFLITCCADQVLLVVAQVSEMLGLPCYLDYKTAKMVSDKELMKKVFVENRVPTSQYVVMNELDLSRIRNLQYPLIVKPVDAYSSKGVRKVRNMEELKCAFDDAVQISRTKTALVEEFFAGEEISADIFVVDGTVHILCVSNSEKIRDDDRFVIFRGRFPVHASPKLFAEIRKVSQQIADAFEIKNAPMLVQMITDGEQVSVLEFCARTGGGMKYLLIRHSCGVDVIKAVVDLTMGIKPVIEVCTPENKYIVNDFIYCRPGVFDHMEGFEEQLKEGNISDFHCLRPRGMRFNGITSSSDRVAGVTIQADTIEEFNQKHRTFVDSVKVLDTDGNDIMRHDLLPELTV</sequence>
<feature type="domain" description="ATP-grasp" evidence="5">
    <location>
        <begin position="116"/>
        <end position="307"/>
    </location>
</feature>
<dbReference type="PANTHER" id="PTHR43585:SF2">
    <property type="entry name" value="ATP-GRASP ENZYME FSQD"/>
    <property type="match status" value="1"/>
</dbReference>
<dbReference type="Proteomes" id="UP001549200">
    <property type="component" value="Unassembled WGS sequence"/>
</dbReference>
<evidence type="ECO:0000256" key="2">
    <source>
        <dbReference type="ARBA" id="ARBA00022741"/>
    </source>
</evidence>
<dbReference type="InterPro" id="IPR052032">
    <property type="entry name" value="ATP-dep_AA_Ligase"/>
</dbReference>
<keyword evidence="1" id="KW-0436">Ligase</keyword>
<proteinExistence type="predicted"/>
<keyword evidence="7" id="KW-1185">Reference proteome</keyword>
<dbReference type="PANTHER" id="PTHR43585">
    <property type="entry name" value="FUMIPYRROLE BIOSYNTHESIS PROTEIN C"/>
    <property type="match status" value="1"/>
</dbReference>
<dbReference type="SMART" id="SM01209">
    <property type="entry name" value="GARS_A"/>
    <property type="match status" value="1"/>
</dbReference>
<dbReference type="PROSITE" id="PS50975">
    <property type="entry name" value="ATP_GRASP"/>
    <property type="match status" value="1"/>
</dbReference>
<dbReference type="Pfam" id="PF13535">
    <property type="entry name" value="ATP-grasp_4"/>
    <property type="match status" value="1"/>
</dbReference>
<dbReference type="Gene3D" id="3.30.470.20">
    <property type="entry name" value="ATP-grasp fold, B domain"/>
    <property type="match status" value="1"/>
</dbReference>
<dbReference type="SUPFAM" id="SSF56059">
    <property type="entry name" value="Glutathione synthetase ATP-binding domain-like"/>
    <property type="match status" value="1"/>
</dbReference>
<dbReference type="EMBL" id="JBEPLZ010000017">
    <property type="protein sequence ID" value="MET3572298.1"/>
    <property type="molecule type" value="Genomic_DNA"/>
</dbReference>
<evidence type="ECO:0000256" key="1">
    <source>
        <dbReference type="ARBA" id="ARBA00022598"/>
    </source>
</evidence>
<organism evidence="6 7">
    <name type="scientific">Enterocloster citroniae</name>
    <dbReference type="NCBI Taxonomy" id="358743"/>
    <lineage>
        <taxon>Bacteria</taxon>
        <taxon>Bacillati</taxon>
        <taxon>Bacillota</taxon>
        <taxon>Clostridia</taxon>
        <taxon>Lachnospirales</taxon>
        <taxon>Lachnospiraceae</taxon>
        <taxon>Enterocloster</taxon>
    </lineage>
</organism>
<reference evidence="6 7" key="1">
    <citation type="submission" date="2024-06" db="EMBL/GenBank/DDBJ databases">
        <title>Genomic Encyclopedia of Type Strains, Phase IV (KMG-IV): sequencing the most valuable type-strain genomes for metagenomic binning, comparative biology and taxonomic classification.</title>
        <authorList>
            <person name="Goeker M."/>
        </authorList>
    </citation>
    <scope>NUCLEOTIDE SEQUENCE [LARGE SCALE GENOMIC DNA]</scope>
    <source>
        <strain evidence="6 7">DSM 19261</strain>
    </source>
</reference>
<evidence type="ECO:0000256" key="4">
    <source>
        <dbReference type="PROSITE-ProRule" id="PRU00409"/>
    </source>
</evidence>